<dbReference type="SUPFAM" id="SSF52029">
    <property type="entry name" value="GroEL apical domain-like"/>
    <property type="match status" value="1"/>
</dbReference>
<dbReference type="GO" id="GO:0005484">
    <property type="term" value="F:SNAP receptor activity"/>
    <property type="evidence" value="ECO:0007669"/>
    <property type="project" value="InterPro"/>
</dbReference>
<keyword evidence="10 13" id="KW-0067">ATP-binding</keyword>
<keyword evidence="8 13" id="KW-0418">Kinase</keyword>
<dbReference type="InterPro" id="IPR002498">
    <property type="entry name" value="PInositol-4-P-4/5-kinase_core"/>
</dbReference>
<feature type="domain" description="T-SNARE coiled-coil homology" evidence="17">
    <location>
        <begin position="2206"/>
        <end position="2268"/>
    </location>
</feature>
<feature type="region of interest" description="Disordered" evidence="14">
    <location>
        <begin position="132"/>
        <end position="230"/>
    </location>
</feature>
<dbReference type="RefSeq" id="XP_041136398.1">
    <property type="nucleotide sequence ID" value="XM_041283046.1"/>
</dbReference>
<feature type="compositionally biased region" description="Acidic residues" evidence="14">
    <location>
        <begin position="132"/>
        <end position="142"/>
    </location>
</feature>
<keyword evidence="5" id="KW-0479">Metal-binding</keyword>
<dbReference type="GO" id="GO:0000329">
    <property type="term" value="C:fungal-type vacuole membrane"/>
    <property type="evidence" value="ECO:0007669"/>
    <property type="project" value="TreeGrafter"/>
</dbReference>
<comment type="similarity">
    <text evidence="2">Belongs to the syntaxin family.</text>
</comment>
<evidence type="ECO:0000256" key="4">
    <source>
        <dbReference type="ARBA" id="ARBA00022679"/>
    </source>
</evidence>
<keyword evidence="4 13" id="KW-0808">Transferase</keyword>
<evidence type="ECO:0000256" key="5">
    <source>
        <dbReference type="ARBA" id="ARBA00022723"/>
    </source>
</evidence>
<dbReference type="FunFam" id="3.50.7.10:FF:000007">
    <property type="entry name" value="1-phosphatidylinositol 3-phosphate 5-kinase isoform X1"/>
    <property type="match status" value="1"/>
</dbReference>
<evidence type="ECO:0000256" key="6">
    <source>
        <dbReference type="ARBA" id="ARBA00022741"/>
    </source>
</evidence>
<reference evidence="19" key="1">
    <citation type="submission" date="2020-10" db="EMBL/GenBank/DDBJ databases">
        <authorList>
            <person name="Palmer J.M."/>
        </authorList>
    </citation>
    <scope>NUCLEOTIDE SEQUENCE</scope>
    <source>
        <strain evidence="19">UCD 2041</strain>
    </source>
</reference>
<dbReference type="GO" id="GO:0006886">
    <property type="term" value="P:intracellular protein transport"/>
    <property type="evidence" value="ECO:0007669"/>
    <property type="project" value="InterPro"/>
</dbReference>
<dbReference type="KEGG" id="bbrx:BRETT_004550"/>
<evidence type="ECO:0000256" key="10">
    <source>
        <dbReference type="ARBA" id="ARBA00022840"/>
    </source>
</evidence>
<proteinExistence type="inferred from homology"/>
<name>A0A871R6S3_DEKBR</name>
<dbReference type="PROSITE" id="PS50192">
    <property type="entry name" value="T_SNARE"/>
    <property type="match status" value="1"/>
</dbReference>
<evidence type="ECO:0000256" key="11">
    <source>
        <dbReference type="ARBA" id="ARBA00075294"/>
    </source>
</evidence>
<dbReference type="GO" id="GO:0032266">
    <property type="term" value="F:phosphatidylinositol-3-phosphate binding"/>
    <property type="evidence" value="ECO:0007669"/>
    <property type="project" value="UniProtKB-ARBA"/>
</dbReference>
<dbReference type="EMBL" id="CP063135">
    <property type="protein sequence ID" value="QOU19905.1"/>
    <property type="molecule type" value="Genomic_DNA"/>
</dbReference>
<feature type="domain" description="FYVE-type" evidence="16">
    <location>
        <begin position="67"/>
        <end position="126"/>
    </location>
</feature>
<evidence type="ECO:0000256" key="15">
    <source>
        <dbReference type="SAM" id="Phobius"/>
    </source>
</evidence>
<dbReference type="SMART" id="SM00397">
    <property type="entry name" value="t_SNARE"/>
    <property type="match status" value="1"/>
</dbReference>
<feature type="region of interest" description="Disordered" evidence="14">
    <location>
        <begin position="1313"/>
        <end position="1388"/>
    </location>
</feature>
<dbReference type="GO" id="GO:0046854">
    <property type="term" value="P:phosphatidylinositol phosphate biosynthetic process"/>
    <property type="evidence" value="ECO:0007669"/>
    <property type="project" value="TreeGrafter"/>
</dbReference>
<dbReference type="Gene3D" id="3.50.7.10">
    <property type="entry name" value="GroEL"/>
    <property type="match status" value="1"/>
</dbReference>
<keyword evidence="9" id="KW-0862">Zinc</keyword>
<evidence type="ECO:0000259" key="16">
    <source>
        <dbReference type="PROSITE" id="PS50178"/>
    </source>
</evidence>
<gene>
    <name evidence="19" type="ORF">BRETT_004550</name>
</gene>
<comment type="catalytic activity">
    <reaction evidence="1">
        <text>a 1,2-diacyl-sn-glycero-3-phospho-(1D-myo-inositol-3-phosphate) + ATP = a 1,2-diacyl-sn-glycero-3-phospho-(1D-myo-inositol-3,5-bisphosphate) + ADP + H(+)</text>
        <dbReference type="Rhea" id="RHEA:13609"/>
        <dbReference type="ChEBI" id="CHEBI:15378"/>
        <dbReference type="ChEBI" id="CHEBI:30616"/>
        <dbReference type="ChEBI" id="CHEBI:57923"/>
        <dbReference type="ChEBI" id="CHEBI:58088"/>
        <dbReference type="ChEBI" id="CHEBI:456216"/>
        <dbReference type="EC" id="2.7.1.150"/>
    </reaction>
</comment>
<evidence type="ECO:0000256" key="8">
    <source>
        <dbReference type="ARBA" id="ARBA00022777"/>
    </source>
</evidence>
<protein>
    <recommendedName>
        <fullName evidence="3">1-phosphatidylinositol-3-phosphate 5-kinase</fullName>
        <ecNumber evidence="3">2.7.1.150</ecNumber>
    </recommendedName>
    <alternativeName>
        <fullName evidence="11">Type III PIP kinase</fullName>
    </alternativeName>
</protein>
<dbReference type="FunFam" id="3.30.800.10:FF:000005">
    <property type="entry name" value="1-phosphatidylinositol-3-phosphate 5-kinase (Fab1)"/>
    <property type="match status" value="1"/>
</dbReference>
<accession>A0A871R6S3</accession>
<feature type="compositionally biased region" description="Basic residues" evidence="14">
    <location>
        <begin position="244"/>
        <end position="258"/>
    </location>
</feature>
<dbReference type="Gene3D" id="3.30.800.10">
    <property type="entry name" value="Phosphatidylinositol Phosphate Kinase II Beta"/>
    <property type="match status" value="1"/>
</dbReference>
<dbReference type="InterPro" id="IPR027484">
    <property type="entry name" value="PInositol-4-P-5-kinase_N"/>
</dbReference>
<dbReference type="PROSITE" id="PS50178">
    <property type="entry name" value="ZF_FYVE"/>
    <property type="match status" value="1"/>
</dbReference>
<evidence type="ECO:0000256" key="2">
    <source>
        <dbReference type="ARBA" id="ARBA00009063"/>
    </source>
</evidence>
<feature type="region of interest" description="Disordered" evidence="14">
    <location>
        <begin position="1"/>
        <end position="26"/>
    </location>
</feature>
<dbReference type="InterPro" id="IPR044769">
    <property type="entry name" value="PIKfyve_PIPKc"/>
</dbReference>
<evidence type="ECO:0000256" key="9">
    <source>
        <dbReference type="ARBA" id="ARBA00022833"/>
    </source>
</evidence>
<dbReference type="FunFam" id="3.30.810.10:FF:000001">
    <property type="entry name" value="1-phosphatidylinositol 3-phosphate 5-kinase FAB1"/>
    <property type="match status" value="1"/>
</dbReference>
<dbReference type="Gene3D" id="3.30.40.10">
    <property type="entry name" value="Zinc/RING finger domain, C3HC4 (zinc finger)"/>
    <property type="match status" value="1"/>
</dbReference>
<sequence length="2358" mass="267428">MSKLNHPGLREASSKSTTHLDEHTHTYALQSRPTRADYPDLTLSLLSTLSNRRSEQSGIGRDYWLDDSSALECRACERRFTTFRRKHHCRICGKIFCGACTTFIDGTKFNVNGQMRVCLSCAQLAERYEDYPTSEEEEEFDDRESPSRRSRISADDTSTLIGGRDSPLRSQLGVIKRSSDSTEGKTTSSNKIDTIKASSKKPSESNNKDISATKDTETTPAPPPLLTIATRREGEAVEIDIPRANRHQVHQIHQKRQQGRQDLLQGKDTTLANSSARLAPLSFTKVAASAASSIFNFAASKRVPSETRTNSKTTSVPSAGNRPHSALSDDISNSIYTSDSSEDDVDSDHDPFIQITRKGDANTSAMYKSGDTVRGKSVKQNTSVDVEDQVLPGMSTESLDSTNLLRSKSVGNRLKIYQNANDASAASLPPLSPTSSESVNKGWGVGLGIERPSYGSVSQQILGPLRWGMQPSMSLQRDNRGFQPTDIMKQRSRMRRASTFQRLRHRRISRSGRKVSGTGTRVLSSSSVSSSLLGFEDFEFTDDFLRAGEMHGRQLLRELLTDKDIPNIDQWTEVLVKCLKKISLISVDLSNTTGFDMSNYLKLKRIPGGEISDTHVIDGLVISKSLPLKQMPREIDNPRIMLITFPLEYDQEQDTTSSAGELHRLSQQDDNSFKEVDQEDVMDAQFSSLEPIIAQQNEFLRKLTARIAALKPNIVLSSSTINGYALELLSARGITVVPKVKLPAIERAARMTGADVITSMDKLALQPKLGHCGKFEVRTYLCKRALRTYFYFSGCDRKLGFTITLRGMGKEALGKIKECAALMAYVFFNVKLESGLLRDQCLQAPEIKEQQITCPLYSIQIGSYSDVWDLIKKRILSSSPSVNFHAPHLLVELKDIEKLAEKNKLQFAEFENKFHILLGDKSLKDGNRQKAIKRYLDFWQISQVAANLPEGFDDLFSIVKKCSDERDRMLRYELSVAGRQWDQFWAARGLSYFDPNYHQNIVTLFSMVCSKNSTPCIGPVIQLVDFYWENDFSLGQFIEHTCLHAGDLCPEGCGLSLKDHYRTYVHGSGKVDVVLEEDTHEKAGNSVNGKDDIIMTWSFCKVCHSTTVVLPLTENAWNYSFGKYLELSFWCRNMKVKGSACDHDFYRDQIHYFSFRGYMVRIEYSEIDTLRLVPPKSKVFWKPQYDIGIKIKTFNSAIQKSRQFFDSVRSRLNRVKLDNTTLEKVEAGSKRITELKQKVDTQQINIEHLCKHIYSSTDVTRHLELNSVVREVQELSSDWNTVFKEFAEKYLPSEKDIRKITAFQLDRLFNSVSDHKKGDNEHTDGEEREIKEEKASKKDMDQKEAKPVTDTTENSGIENDQNNAADKQIEQKGSALKKSEQSKSDTSVMQRRYFWENQEKKVEGQANDDFGNFEMNSGKVKKLAELFDAGEYFKQREMDKKKMEANNYTPKVVSLKPRVEVYKDVNDAVWDEDVKVADSNGKSKIETEREAENSMDENSSQNLKADGNKKAVKKDKKQEGSIAQPEKVSLLKSLTHFWEDRSASLWEPLAYPLNFSEHIFVDSDVIVREDEPSSIIAFCLSTSDYSSKLCDALNRTHEENNANYEDKVKQESNKKTQKTPDSGGVKNKTSAGEGSKKNDQIADKKATAKLASEGLAEQNIKHVLEEETDEESATEEANKDKTVPETLESIMLKKGFHLKYQFEEGYSTIWCKIFFAEQFEAFRRQCGVSEHFLQSLSRCVKWDSAGGKSGSAFLKTLDDRFVIKELSKAELEAFVQFAPSYFEYFAQALFHNLPTVLVKIFGFYQIQVKNTFPGGKSYTIDALVMENLFYNRKTSRIFDLKGSMRNRHVEQTGKENEVLLDENMVEYIYESPLFVRENAKRLLRASLWNDTLFLAKMNVMDYSLVIGIDSESKELVVGIIDCIRTFTWDKKLESWVKEKGLVGGGGVGREPTVITPKQYKNRFREAMERYILMAPGAFYQAYRRTFPHHGGPFSDEAVGGSTFDKQPEEEEGLIGHSPYKDDENETIEMTQLPPNMLELEEESEAVLSGLVRDINDLGKLYRNNMLPGFNDKSEDEAKINEMSMKITKKFQFLYTEIRKLDDEKLQFQRKSETILVENLKKKLAIRTQELSTAFRKLQNNYIKYLRQDEVGIDKQGGDQFNESQIFSNSGKSSEEDNDVIEDYSRAAMQSSSKQLMQQQQQSEMDDQYLQEREREIYKIAQGVVEISTIFKELENMVIDQGTVLDRIDYNLSKTVVNVKKADKQMKKAEKYQKATTKCKVVFFLVLVILLLLLVLMLKPRRVDHYIHDGGSNGDSSTQPDNSESGNVDEGSNPVDNGESPARKTAPGNSDVGMNLVLI</sequence>
<evidence type="ECO:0000259" key="18">
    <source>
        <dbReference type="PROSITE" id="PS51455"/>
    </source>
</evidence>
<evidence type="ECO:0000313" key="20">
    <source>
        <dbReference type="Proteomes" id="UP000663131"/>
    </source>
</evidence>
<evidence type="ECO:0000259" key="17">
    <source>
        <dbReference type="PROSITE" id="PS50192"/>
    </source>
</evidence>
<dbReference type="InterPro" id="IPR027409">
    <property type="entry name" value="GroEL-like_apical_dom_sf"/>
</dbReference>
<dbReference type="EC" id="2.7.1.150" evidence="3"/>
<dbReference type="SMART" id="SM00064">
    <property type="entry name" value="FYVE"/>
    <property type="match status" value="1"/>
</dbReference>
<evidence type="ECO:0000256" key="13">
    <source>
        <dbReference type="PROSITE-ProRule" id="PRU00781"/>
    </source>
</evidence>
<dbReference type="SMART" id="SM00330">
    <property type="entry name" value="PIPKc"/>
    <property type="match status" value="1"/>
</dbReference>
<dbReference type="InterPro" id="IPR013083">
    <property type="entry name" value="Znf_RING/FYVE/PHD"/>
</dbReference>
<feature type="compositionally biased region" description="Basic and acidic residues" evidence="14">
    <location>
        <begin position="8"/>
        <end position="25"/>
    </location>
</feature>
<dbReference type="InterPro" id="IPR002423">
    <property type="entry name" value="Cpn60/GroEL/TCP-1"/>
</dbReference>
<dbReference type="Pfam" id="PF01504">
    <property type="entry name" value="PIP5K"/>
    <property type="match status" value="2"/>
</dbReference>
<feature type="domain" description="PIPK" evidence="18">
    <location>
        <begin position="1643"/>
        <end position="1971"/>
    </location>
</feature>
<dbReference type="GO" id="GO:0005524">
    <property type="term" value="F:ATP binding"/>
    <property type="evidence" value="ECO:0007669"/>
    <property type="project" value="UniProtKB-UniRule"/>
</dbReference>
<dbReference type="PROSITE" id="PS00914">
    <property type="entry name" value="SYNTAXIN"/>
    <property type="match status" value="1"/>
</dbReference>
<keyword evidence="15" id="KW-1133">Transmembrane helix</keyword>
<dbReference type="InterPro" id="IPR010989">
    <property type="entry name" value="SNARE"/>
</dbReference>
<dbReference type="CDD" id="cd15845">
    <property type="entry name" value="SNARE_syntaxin16"/>
    <property type="match status" value="1"/>
</dbReference>
<feature type="region of interest" description="Disordered" evidence="14">
    <location>
        <begin position="243"/>
        <end position="263"/>
    </location>
</feature>
<dbReference type="InterPro" id="IPR017455">
    <property type="entry name" value="Znf_FYVE-rel"/>
</dbReference>
<feature type="compositionally biased region" description="Polar residues" evidence="14">
    <location>
        <begin position="2313"/>
        <end position="2325"/>
    </location>
</feature>
<evidence type="ECO:0000313" key="19">
    <source>
        <dbReference type="EMBL" id="QOU19905.1"/>
    </source>
</evidence>
<dbReference type="Pfam" id="PF05739">
    <property type="entry name" value="SNARE"/>
    <property type="match status" value="1"/>
</dbReference>
<evidence type="ECO:0000256" key="7">
    <source>
        <dbReference type="ARBA" id="ARBA00022771"/>
    </source>
</evidence>
<dbReference type="PROSITE" id="PS51455">
    <property type="entry name" value="PIPK"/>
    <property type="match status" value="1"/>
</dbReference>
<dbReference type="InterPro" id="IPR011011">
    <property type="entry name" value="Znf_FYVE_PHD"/>
</dbReference>
<keyword evidence="6 13" id="KW-0547">Nucleotide-binding</keyword>
<feature type="region of interest" description="Disordered" evidence="14">
    <location>
        <begin position="1601"/>
        <end position="1643"/>
    </location>
</feature>
<feature type="compositionally biased region" description="Basic and acidic residues" evidence="14">
    <location>
        <begin position="1479"/>
        <end position="1492"/>
    </location>
</feature>
<dbReference type="SUPFAM" id="SSF57903">
    <property type="entry name" value="FYVE/PHD zinc finger"/>
    <property type="match status" value="1"/>
</dbReference>
<reference evidence="19" key="2">
    <citation type="journal article" name="BMC Genomics">
        <title>New genome assemblies reveal patterns of domestication and adaptation across Brettanomyces (Dekkera) species.</title>
        <authorList>
            <person name="Roach M.J."/>
            <person name="Borneman A.R."/>
        </authorList>
    </citation>
    <scope>NUCLEOTIDE SEQUENCE</scope>
    <source>
        <strain evidence="19">UCD 2041</strain>
    </source>
</reference>
<dbReference type="PANTHER" id="PTHR45748">
    <property type="entry name" value="1-PHOSPHATIDYLINOSITOL 3-PHOSPHATE 5-KINASE-RELATED"/>
    <property type="match status" value="1"/>
</dbReference>
<dbReference type="InterPro" id="IPR000727">
    <property type="entry name" value="T_SNARE_dom"/>
</dbReference>
<feature type="region of interest" description="Disordered" evidence="14">
    <location>
        <begin position="302"/>
        <end position="385"/>
    </location>
</feature>
<dbReference type="GO" id="GO:0008270">
    <property type="term" value="F:zinc ion binding"/>
    <property type="evidence" value="ECO:0007669"/>
    <property type="project" value="UniProtKB-KW"/>
</dbReference>
<dbReference type="Gene3D" id="1.20.58.70">
    <property type="match status" value="1"/>
</dbReference>
<dbReference type="SUPFAM" id="SSF56104">
    <property type="entry name" value="SAICAR synthase-like"/>
    <property type="match status" value="1"/>
</dbReference>
<dbReference type="CDD" id="cd17300">
    <property type="entry name" value="PIPKc_PIKfyve"/>
    <property type="match status" value="1"/>
</dbReference>
<evidence type="ECO:0000256" key="3">
    <source>
        <dbReference type="ARBA" id="ARBA00012009"/>
    </source>
</evidence>
<evidence type="ECO:0000256" key="14">
    <source>
        <dbReference type="SAM" id="MobiDB-lite"/>
    </source>
</evidence>
<feature type="region of interest" description="Disordered" evidence="14">
    <location>
        <begin position="2308"/>
        <end position="2353"/>
    </location>
</feature>
<dbReference type="Pfam" id="PF00118">
    <property type="entry name" value="Cpn60_TCP1"/>
    <property type="match status" value="2"/>
</dbReference>
<dbReference type="GO" id="GO:0016192">
    <property type="term" value="P:vesicle-mediated transport"/>
    <property type="evidence" value="ECO:0007669"/>
    <property type="project" value="InterPro"/>
</dbReference>
<dbReference type="GO" id="GO:0000285">
    <property type="term" value="F:1-phosphatidylinositol-3-phosphate 5-kinase activity"/>
    <property type="evidence" value="ECO:0007669"/>
    <property type="project" value="UniProtKB-EC"/>
</dbReference>
<dbReference type="InterPro" id="IPR000306">
    <property type="entry name" value="Znf_FYVE"/>
</dbReference>
<keyword evidence="15" id="KW-0812">Transmembrane</keyword>
<keyword evidence="7 12" id="KW-0863">Zinc-finger</keyword>
<dbReference type="Gene3D" id="3.30.810.10">
    <property type="entry name" value="2-Layer Sandwich"/>
    <property type="match status" value="1"/>
</dbReference>
<dbReference type="OrthoDB" id="158357at2759"/>
<dbReference type="GeneID" id="64576473"/>
<dbReference type="InterPro" id="IPR006012">
    <property type="entry name" value="Syntaxin/epimorphin_CS"/>
</dbReference>
<dbReference type="Proteomes" id="UP000663131">
    <property type="component" value="Chromosome 7"/>
</dbReference>
<dbReference type="SUPFAM" id="SSF47661">
    <property type="entry name" value="t-snare proteins"/>
    <property type="match status" value="1"/>
</dbReference>
<dbReference type="PANTHER" id="PTHR45748:SF7">
    <property type="entry name" value="1-PHOSPHATIDYLINOSITOL 3-PHOSPHATE 5-KINASE-RELATED"/>
    <property type="match status" value="1"/>
</dbReference>
<feature type="compositionally biased region" description="Polar residues" evidence="14">
    <location>
        <begin position="1349"/>
        <end position="1365"/>
    </location>
</feature>
<feature type="transmembrane region" description="Helical" evidence="15">
    <location>
        <begin position="2280"/>
        <end position="2297"/>
    </location>
</feature>
<feature type="region of interest" description="Disordered" evidence="14">
    <location>
        <begin position="1479"/>
        <end position="1521"/>
    </location>
</feature>
<dbReference type="GO" id="GO:0010008">
    <property type="term" value="C:endosome membrane"/>
    <property type="evidence" value="ECO:0007669"/>
    <property type="project" value="TreeGrafter"/>
</dbReference>
<feature type="compositionally biased region" description="Basic and acidic residues" evidence="14">
    <location>
        <begin position="1313"/>
        <end position="1347"/>
    </location>
</feature>
<evidence type="ECO:0000256" key="1">
    <source>
        <dbReference type="ARBA" id="ARBA00000768"/>
    </source>
</evidence>
<feature type="compositionally biased region" description="Basic and acidic residues" evidence="14">
    <location>
        <begin position="1634"/>
        <end position="1643"/>
    </location>
</feature>
<dbReference type="InterPro" id="IPR027483">
    <property type="entry name" value="PInositol-4-P-4/5-kinase_C_sf"/>
</dbReference>
<feature type="compositionally biased region" description="Polar residues" evidence="14">
    <location>
        <begin position="306"/>
        <end position="318"/>
    </location>
</feature>
<evidence type="ECO:0000256" key="12">
    <source>
        <dbReference type="PROSITE-ProRule" id="PRU00091"/>
    </source>
</evidence>
<keyword evidence="15" id="KW-0472">Membrane</keyword>
<dbReference type="Pfam" id="PF01363">
    <property type="entry name" value="FYVE"/>
    <property type="match status" value="1"/>
</dbReference>
<feature type="compositionally biased region" description="Basic and acidic residues" evidence="14">
    <location>
        <begin position="1601"/>
        <end position="1614"/>
    </location>
</feature>
<organism evidence="19 20">
    <name type="scientific">Dekkera bruxellensis</name>
    <name type="common">Brettanomyces custersii</name>
    <dbReference type="NCBI Taxonomy" id="5007"/>
    <lineage>
        <taxon>Eukaryota</taxon>
        <taxon>Fungi</taxon>
        <taxon>Dikarya</taxon>
        <taxon>Ascomycota</taxon>
        <taxon>Saccharomycotina</taxon>
        <taxon>Pichiomycetes</taxon>
        <taxon>Pichiales</taxon>
        <taxon>Pichiaceae</taxon>
        <taxon>Brettanomyces</taxon>
    </lineage>
</organism>
<feature type="region of interest" description="Disordered" evidence="14">
    <location>
        <begin position="1999"/>
        <end position="2021"/>
    </location>
</feature>
<feature type="compositionally biased region" description="Basic and acidic residues" evidence="14">
    <location>
        <begin position="201"/>
        <end position="217"/>
    </location>
</feature>